<comment type="similarity">
    <text evidence="3">Belongs to the N(4)/N(6)-methyltransferase family.</text>
</comment>
<dbReference type="SUPFAM" id="SSF53335">
    <property type="entry name" value="S-adenosyl-L-methionine-dependent methyltransferases"/>
    <property type="match status" value="1"/>
</dbReference>
<dbReference type="InterPro" id="IPR001091">
    <property type="entry name" value="RM_Methyltransferase"/>
</dbReference>
<dbReference type="EC" id="2.1.1.-" evidence="3"/>
<organism evidence="5">
    <name type="scientific">Ignavibacterium album</name>
    <dbReference type="NCBI Taxonomy" id="591197"/>
    <lineage>
        <taxon>Bacteria</taxon>
        <taxon>Pseudomonadati</taxon>
        <taxon>Ignavibacteriota</taxon>
        <taxon>Ignavibacteria</taxon>
        <taxon>Ignavibacteriales</taxon>
        <taxon>Ignavibacteriaceae</taxon>
        <taxon>Ignavibacterium</taxon>
    </lineage>
</organism>
<dbReference type="EMBL" id="DSUJ01000008">
    <property type="protein sequence ID" value="HFI91065.1"/>
    <property type="molecule type" value="Genomic_DNA"/>
</dbReference>
<dbReference type="InterPro" id="IPR002941">
    <property type="entry name" value="DNA_methylase_N4/N6"/>
</dbReference>
<proteinExistence type="inferred from homology"/>
<dbReference type="GO" id="GO:0003677">
    <property type="term" value="F:DNA binding"/>
    <property type="evidence" value="ECO:0007669"/>
    <property type="project" value="InterPro"/>
</dbReference>
<dbReference type="GO" id="GO:0032259">
    <property type="term" value="P:methylation"/>
    <property type="evidence" value="ECO:0007669"/>
    <property type="project" value="UniProtKB-KW"/>
</dbReference>
<sequence length="326" mass="38496">MLKHPLPRLDKDDELRNLLLPYCRFTTNTIWIDKKSGHRIGCGNATDKNFVKKLFDKDKATLAIHDPPYNFIAFQKSDVQHFIEWSKQWIEITYEQLKENSSLYIWLGADQKNNFQPLSAFIEMMWTTKFKSRSFITMRNQRGFGTQKNWMSVRQELLYYTKGKPYFNVNAEYTEIPKVLKGYYKNVSGKLTENMERSKSGNIRAGNVWIDIQQVFYRMEENVNGCYAQKPLKAIERIISASSKKNDVICDFFVHSGTSLIAAEKLIRKCFTIDIDPVFCEISLRRLEKFRREGKTGWQNSNPFAEEIKSDKKIRNYLLKKYKIEY</sequence>
<keyword evidence="2 5" id="KW-0808">Transferase</keyword>
<reference evidence="5" key="1">
    <citation type="journal article" date="2020" name="mSystems">
        <title>Genome- and Community-Level Interaction Insights into Carbon Utilization and Element Cycling Functions of Hydrothermarchaeota in Hydrothermal Sediment.</title>
        <authorList>
            <person name="Zhou Z."/>
            <person name="Liu Y."/>
            <person name="Xu W."/>
            <person name="Pan J."/>
            <person name="Luo Z.H."/>
            <person name="Li M."/>
        </authorList>
    </citation>
    <scope>NUCLEOTIDE SEQUENCE [LARGE SCALE GENOMIC DNA]</scope>
    <source>
        <strain evidence="5">SpSt-479</strain>
    </source>
</reference>
<gene>
    <name evidence="5" type="ORF">ENS31_05960</name>
</gene>
<evidence type="ECO:0000256" key="2">
    <source>
        <dbReference type="ARBA" id="ARBA00022679"/>
    </source>
</evidence>
<name>A0A7V2ZJG7_9BACT</name>
<evidence type="ECO:0000256" key="1">
    <source>
        <dbReference type="ARBA" id="ARBA00022603"/>
    </source>
</evidence>
<dbReference type="GO" id="GO:0008170">
    <property type="term" value="F:N-methyltransferase activity"/>
    <property type="evidence" value="ECO:0007669"/>
    <property type="project" value="InterPro"/>
</dbReference>
<dbReference type="Pfam" id="PF01555">
    <property type="entry name" value="N6_N4_Mtase"/>
    <property type="match status" value="1"/>
</dbReference>
<comment type="caution">
    <text evidence="5">The sequence shown here is derived from an EMBL/GenBank/DDBJ whole genome shotgun (WGS) entry which is preliminary data.</text>
</comment>
<evidence type="ECO:0000256" key="3">
    <source>
        <dbReference type="RuleBase" id="RU362026"/>
    </source>
</evidence>
<evidence type="ECO:0000313" key="5">
    <source>
        <dbReference type="EMBL" id="HFI91065.1"/>
    </source>
</evidence>
<accession>A0A7V2ZJG7</accession>
<dbReference type="InterPro" id="IPR029063">
    <property type="entry name" value="SAM-dependent_MTases_sf"/>
</dbReference>
<dbReference type="PRINTS" id="PR00508">
    <property type="entry name" value="S21N4MTFRASE"/>
</dbReference>
<keyword evidence="1 5" id="KW-0489">Methyltransferase</keyword>
<feature type="domain" description="DNA methylase N-4/N-6" evidence="4">
    <location>
        <begin position="62"/>
        <end position="283"/>
    </location>
</feature>
<dbReference type="AlphaFoldDB" id="A0A7V2ZJG7"/>
<evidence type="ECO:0000259" key="4">
    <source>
        <dbReference type="Pfam" id="PF01555"/>
    </source>
</evidence>
<dbReference type="Gene3D" id="3.40.50.150">
    <property type="entry name" value="Vaccinia Virus protein VP39"/>
    <property type="match status" value="1"/>
</dbReference>
<protein>
    <recommendedName>
        <fullName evidence="3">Methyltransferase</fullName>
        <ecNumber evidence="3">2.1.1.-</ecNumber>
    </recommendedName>
</protein>